<keyword evidence="5 8" id="KW-0862">Zinc</keyword>
<dbReference type="GO" id="GO:0006508">
    <property type="term" value="P:proteolysis"/>
    <property type="evidence" value="ECO:0007669"/>
    <property type="project" value="UniProtKB-KW"/>
</dbReference>
<keyword evidence="6 8" id="KW-0482">Metalloprotease</keyword>
<dbReference type="GO" id="GO:0004222">
    <property type="term" value="F:metalloendopeptidase activity"/>
    <property type="evidence" value="ECO:0007669"/>
    <property type="project" value="UniProtKB-UniRule"/>
</dbReference>
<evidence type="ECO:0000256" key="4">
    <source>
        <dbReference type="ARBA" id="ARBA00022801"/>
    </source>
</evidence>
<dbReference type="PANTHER" id="PTHR10942">
    <property type="entry name" value="LEISHMANOLYSIN-LIKE PEPTIDASE"/>
    <property type="match status" value="1"/>
</dbReference>
<evidence type="ECO:0000256" key="2">
    <source>
        <dbReference type="ARBA" id="ARBA00022670"/>
    </source>
</evidence>
<dbReference type="SUPFAM" id="SSF55486">
    <property type="entry name" value="Metalloproteases ('zincins'), catalytic domain"/>
    <property type="match status" value="1"/>
</dbReference>
<gene>
    <name evidence="9" type="ORF">MS3_05294</name>
</gene>
<name>A0A094ZS28_SCHHA</name>
<evidence type="ECO:0000256" key="1">
    <source>
        <dbReference type="ARBA" id="ARBA00005860"/>
    </source>
</evidence>
<dbReference type="EMBL" id="KL250831">
    <property type="protein sequence ID" value="KGB36977.1"/>
    <property type="molecule type" value="Genomic_DNA"/>
</dbReference>
<dbReference type="AlphaFoldDB" id="A0A094ZS28"/>
<dbReference type="GO" id="GO:0007155">
    <property type="term" value="P:cell adhesion"/>
    <property type="evidence" value="ECO:0007669"/>
    <property type="project" value="InterPro"/>
</dbReference>
<dbReference type="Gene3D" id="3.10.170.20">
    <property type="match status" value="1"/>
</dbReference>
<sequence length="355" mass="40002">MIDFGSFPPKIDRLTQFANMLVIRQLNVIQCKYLRTFYKPILGFISFCPNRLDENYSMSKVLLYTAIHEMGHALSNDVVKEVTRTWKSTKVSLTRKIGAFVLPNVLDELMSGSVELPSIVSGLTLSVFQDSGWYDVNHKMDGNWKWGKNLGCEFITKSCSEYMAIRRSRKEPTGPWCDYFDLTRAQCVSYNNAYNYCNVNLYQQRIEPDKQHVTNHQEREFLAGDSKLHDGCVLFQSNQFIYSPTVHSVLTNSTGFQFIAVNPLIQQFGPSSLCVNHGNNKRWVLNTNRGIQSTGDMGASCHVYRCGNGLAIMIGPNTISCPKQGGTVALNVQGNLGLIKGFVQCPPCNEVCRRC</sequence>
<dbReference type="Gene3D" id="3.90.132.10">
    <property type="entry name" value="Leishmanolysin , domain 2"/>
    <property type="match status" value="1"/>
</dbReference>
<evidence type="ECO:0000313" key="9">
    <source>
        <dbReference type="EMBL" id="KGB36977.1"/>
    </source>
</evidence>
<keyword evidence="3 8" id="KW-0479">Metal-binding</keyword>
<dbReference type="PANTHER" id="PTHR10942:SF0">
    <property type="entry name" value="LEISHMANOLYSIN-LIKE PEPTIDASE"/>
    <property type="match status" value="1"/>
</dbReference>
<dbReference type="EC" id="3.4.24.-" evidence="8"/>
<evidence type="ECO:0000256" key="7">
    <source>
        <dbReference type="ARBA" id="ARBA00039717"/>
    </source>
</evidence>
<evidence type="ECO:0000256" key="8">
    <source>
        <dbReference type="RuleBase" id="RU366077"/>
    </source>
</evidence>
<dbReference type="GO" id="GO:0046872">
    <property type="term" value="F:metal ion binding"/>
    <property type="evidence" value="ECO:0007669"/>
    <property type="project" value="UniProtKB-KW"/>
</dbReference>
<dbReference type="InterPro" id="IPR001577">
    <property type="entry name" value="Peptidase_M8"/>
</dbReference>
<keyword evidence="4 8" id="KW-0378">Hydrolase</keyword>
<dbReference type="GO" id="GO:0005737">
    <property type="term" value="C:cytoplasm"/>
    <property type="evidence" value="ECO:0007669"/>
    <property type="project" value="TreeGrafter"/>
</dbReference>
<comment type="similarity">
    <text evidence="1 8">Belongs to the peptidase M8 family.</text>
</comment>
<accession>A0A094ZS28</accession>
<protein>
    <recommendedName>
        <fullName evidence="7 8">Leishmanolysin-like peptidase</fullName>
        <ecNumber evidence="8">3.4.24.-</ecNumber>
    </recommendedName>
</protein>
<evidence type="ECO:0000256" key="6">
    <source>
        <dbReference type="ARBA" id="ARBA00023049"/>
    </source>
</evidence>
<dbReference type="GO" id="GO:0016020">
    <property type="term" value="C:membrane"/>
    <property type="evidence" value="ECO:0007669"/>
    <property type="project" value="InterPro"/>
</dbReference>
<evidence type="ECO:0000256" key="3">
    <source>
        <dbReference type="ARBA" id="ARBA00022723"/>
    </source>
</evidence>
<dbReference type="Pfam" id="PF01457">
    <property type="entry name" value="Peptidase_M8"/>
    <property type="match status" value="1"/>
</dbReference>
<proteinExistence type="inferred from homology"/>
<comment type="cofactor">
    <cofactor evidence="8">
        <name>Zn(2+)</name>
        <dbReference type="ChEBI" id="CHEBI:29105"/>
    </cofactor>
    <text evidence="8">Binds 1 zinc ion per subunit.</text>
</comment>
<reference evidence="9" key="1">
    <citation type="journal article" date="2012" name="Nat. Genet.">
        <title>Whole-genome sequence of Schistosoma haematobium.</title>
        <authorList>
            <person name="Young N.D."/>
            <person name="Jex A.R."/>
            <person name="Li B."/>
            <person name="Liu S."/>
            <person name="Yang L."/>
            <person name="Xiong Z."/>
            <person name="Li Y."/>
            <person name="Cantacessi C."/>
            <person name="Hall R.S."/>
            <person name="Xu X."/>
            <person name="Chen F."/>
            <person name="Wu X."/>
            <person name="Zerlotini A."/>
            <person name="Oliveira G."/>
            <person name="Hofmann A."/>
            <person name="Zhang G."/>
            <person name="Fang X."/>
            <person name="Kang Y."/>
            <person name="Campbell B.E."/>
            <person name="Loukas A."/>
            <person name="Ranganathan S."/>
            <person name="Rollinson D."/>
            <person name="Rinaldi G."/>
            <person name="Brindley P.J."/>
            <person name="Yang H."/>
            <person name="Wang J."/>
            <person name="Wang J."/>
            <person name="Gasser R.B."/>
        </authorList>
    </citation>
    <scope>NUCLEOTIDE SEQUENCE [LARGE SCALE GENOMIC DNA]</scope>
</reference>
<keyword evidence="2 8" id="KW-0645">Protease</keyword>
<organism evidence="9">
    <name type="scientific">Schistosoma haematobium</name>
    <name type="common">Blood fluke</name>
    <dbReference type="NCBI Taxonomy" id="6185"/>
    <lineage>
        <taxon>Eukaryota</taxon>
        <taxon>Metazoa</taxon>
        <taxon>Spiralia</taxon>
        <taxon>Lophotrochozoa</taxon>
        <taxon>Platyhelminthes</taxon>
        <taxon>Trematoda</taxon>
        <taxon>Digenea</taxon>
        <taxon>Strigeidida</taxon>
        <taxon>Schistosomatoidea</taxon>
        <taxon>Schistosomatidae</taxon>
        <taxon>Schistosoma</taxon>
    </lineage>
</organism>
<evidence type="ECO:0000256" key="5">
    <source>
        <dbReference type="ARBA" id="ARBA00022833"/>
    </source>
</evidence>